<keyword evidence="1 2" id="KW-0238">DNA-binding</keyword>
<dbReference type="InParanoid" id="A0A5Q0BJR0"/>
<protein>
    <submittedName>
        <fullName evidence="4">PAS domain-containing protein</fullName>
    </submittedName>
</protein>
<sequence length="283" mass="31933">MTDLFKKLKGTETIPLIAIADALPCMIGYWDRDLRCKFANRAYLEWFGRSPDDLLGESIQDLLGKRLFDLNKPYISGALTGVKQQFERTLTKANGNIGYTLANYIPDINTEGAITGFYVLVSEVTPVIETKIAHNQTPGIFLNTANDSIIATADKADDPGINSLSHRILFASENSKWLLDTDKRYLFDPNGRVLHLTSTETDILTLLIYHCGELVTRANIISALGFDYAISAITRLNTQMSRLRQKLYKFDECLFIQTWRNRGYAYIGPQIISTRPIHSSVKR</sequence>
<dbReference type="CDD" id="cd00130">
    <property type="entry name" value="PAS"/>
    <property type="match status" value="1"/>
</dbReference>
<dbReference type="GO" id="GO:0006355">
    <property type="term" value="P:regulation of DNA-templated transcription"/>
    <property type="evidence" value="ECO:0007669"/>
    <property type="project" value="InterPro"/>
</dbReference>
<dbReference type="Proteomes" id="UP000325755">
    <property type="component" value="Chromosome"/>
</dbReference>
<dbReference type="GO" id="GO:0000160">
    <property type="term" value="P:phosphorelay signal transduction system"/>
    <property type="evidence" value="ECO:0007669"/>
    <property type="project" value="InterPro"/>
</dbReference>
<dbReference type="OrthoDB" id="9797605at2"/>
<dbReference type="SMART" id="SM00091">
    <property type="entry name" value="PAS"/>
    <property type="match status" value="1"/>
</dbReference>
<evidence type="ECO:0000313" key="4">
    <source>
        <dbReference type="EMBL" id="QFY44115.1"/>
    </source>
</evidence>
<accession>A0A5Q0BJR0</accession>
<organism evidence="4 5">
    <name type="scientific">Candidatus Methylospira mobilis</name>
    <dbReference type="NCBI Taxonomy" id="1808979"/>
    <lineage>
        <taxon>Bacteria</taxon>
        <taxon>Pseudomonadati</taxon>
        <taxon>Pseudomonadota</taxon>
        <taxon>Gammaproteobacteria</taxon>
        <taxon>Methylococcales</taxon>
        <taxon>Methylococcaceae</taxon>
        <taxon>Candidatus Methylospira</taxon>
    </lineage>
</organism>
<dbReference type="InterPro" id="IPR001867">
    <property type="entry name" value="OmpR/PhoB-type_DNA-bd"/>
</dbReference>
<dbReference type="SMART" id="SM00862">
    <property type="entry name" value="Trans_reg_C"/>
    <property type="match status" value="1"/>
</dbReference>
<dbReference type="AlphaFoldDB" id="A0A5Q0BJR0"/>
<dbReference type="InterPro" id="IPR000014">
    <property type="entry name" value="PAS"/>
</dbReference>
<dbReference type="InterPro" id="IPR013656">
    <property type="entry name" value="PAS_4"/>
</dbReference>
<dbReference type="Pfam" id="PF00486">
    <property type="entry name" value="Trans_reg_C"/>
    <property type="match status" value="1"/>
</dbReference>
<dbReference type="CDD" id="cd00383">
    <property type="entry name" value="trans_reg_C"/>
    <property type="match status" value="1"/>
</dbReference>
<gene>
    <name evidence="4" type="ORF">F6R98_16975</name>
</gene>
<dbReference type="RefSeq" id="WP_153250083.1">
    <property type="nucleotide sequence ID" value="NZ_CP044205.1"/>
</dbReference>
<dbReference type="NCBIfam" id="TIGR00229">
    <property type="entry name" value="sensory_box"/>
    <property type="match status" value="1"/>
</dbReference>
<feature type="DNA-binding region" description="OmpR/PhoB-type" evidence="2">
    <location>
        <begin position="167"/>
        <end position="268"/>
    </location>
</feature>
<dbReference type="InterPro" id="IPR036388">
    <property type="entry name" value="WH-like_DNA-bd_sf"/>
</dbReference>
<dbReference type="InterPro" id="IPR035965">
    <property type="entry name" value="PAS-like_dom_sf"/>
</dbReference>
<dbReference type="SUPFAM" id="SSF55785">
    <property type="entry name" value="PYP-like sensor domain (PAS domain)"/>
    <property type="match status" value="1"/>
</dbReference>
<feature type="domain" description="OmpR/PhoB-type" evidence="3">
    <location>
        <begin position="167"/>
        <end position="268"/>
    </location>
</feature>
<dbReference type="Pfam" id="PF08448">
    <property type="entry name" value="PAS_4"/>
    <property type="match status" value="1"/>
</dbReference>
<dbReference type="InterPro" id="IPR016032">
    <property type="entry name" value="Sig_transdc_resp-reg_C-effctor"/>
</dbReference>
<proteinExistence type="predicted"/>
<dbReference type="GO" id="GO:0003677">
    <property type="term" value="F:DNA binding"/>
    <property type="evidence" value="ECO:0007669"/>
    <property type="project" value="UniProtKB-UniRule"/>
</dbReference>
<evidence type="ECO:0000256" key="2">
    <source>
        <dbReference type="PROSITE-ProRule" id="PRU01091"/>
    </source>
</evidence>
<dbReference type="PROSITE" id="PS51755">
    <property type="entry name" value="OMPR_PHOB"/>
    <property type="match status" value="1"/>
</dbReference>
<dbReference type="KEGG" id="mmob:F6R98_16975"/>
<evidence type="ECO:0000256" key="1">
    <source>
        <dbReference type="ARBA" id="ARBA00023125"/>
    </source>
</evidence>
<name>A0A5Q0BJR0_9GAMM</name>
<evidence type="ECO:0000259" key="3">
    <source>
        <dbReference type="PROSITE" id="PS51755"/>
    </source>
</evidence>
<keyword evidence="5" id="KW-1185">Reference proteome</keyword>
<dbReference type="Gene3D" id="3.30.450.20">
    <property type="entry name" value="PAS domain"/>
    <property type="match status" value="1"/>
</dbReference>
<dbReference type="Gene3D" id="1.10.10.10">
    <property type="entry name" value="Winged helix-like DNA-binding domain superfamily/Winged helix DNA-binding domain"/>
    <property type="match status" value="1"/>
</dbReference>
<dbReference type="SUPFAM" id="SSF46894">
    <property type="entry name" value="C-terminal effector domain of the bipartite response regulators"/>
    <property type="match status" value="1"/>
</dbReference>
<reference evidence="4 5" key="1">
    <citation type="submission" date="2019-09" db="EMBL/GenBank/DDBJ databases">
        <title>Ecophysiology of the spiral-shaped methanotroph Methylospira mobilis as revealed by the complete genome sequence.</title>
        <authorList>
            <person name="Oshkin I.Y."/>
            <person name="Dedysh S.N."/>
            <person name="Miroshnikov K."/>
            <person name="Danilova O.V."/>
            <person name="Hakobyan A."/>
            <person name="Liesack W."/>
        </authorList>
    </citation>
    <scope>NUCLEOTIDE SEQUENCE [LARGE SCALE GENOMIC DNA]</scope>
    <source>
        <strain evidence="4 5">Shm1</strain>
    </source>
</reference>
<evidence type="ECO:0000313" key="5">
    <source>
        <dbReference type="Proteomes" id="UP000325755"/>
    </source>
</evidence>
<dbReference type="EMBL" id="CP044205">
    <property type="protein sequence ID" value="QFY44115.1"/>
    <property type="molecule type" value="Genomic_DNA"/>
</dbReference>